<evidence type="ECO:0000313" key="15">
    <source>
        <dbReference type="EMBL" id="MCY0790351.1"/>
    </source>
</evidence>
<evidence type="ECO:0000313" key="12">
    <source>
        <dbReference type="EMBL" id="AWC94597.1"/>
    </source>
</evidence>
<keyword evidence="7" id="KW-0472">Membrane</keyword>
<dbReference type="EMBL" id="PKLF01000015">
    <property type="protein sequence ID" value="MBE8613916.1"/>
    <property type="molecule type" value="Genomic_DNA"/>
</dbReference>
<keyword evidence="6" id="KW-0788">Thiol protease</keyword>
<dbReference type="Proteomes" id="UP000244682">
    <property type="component" value="Chromosome"/>
</dbReference>
<evidence type="ECO:0000256" key="1">
    <source>
        <dbReference type="ARBA" id="ARBA00004635"/>
    </source>
</evidence>
<feature type="domain" description="NlpC/P60" evidence="11">
    <location>
        <begin position="62"/>
        <end position="183"/>
    </location>
</feature>
<dbReference type="EMBL" id="CP028956">
    <property type="protein sequence ID" value="AWC94597.1"/>
    <property type="molecule type" value="Genomic_DNA"/>
</dbReference>
<dbReference type="Proteomes" id="UP000650477">
    <property type="component" value="Unassembled WGS sequence"/>
</dbReference>
<evidence type="ECO:0000313" key="13">
    <source>
        <dbReference type="EMBL" id="EMO9458167.1"/>
    </source>
</evidence>
<dbReference type="SUPFAM" id="SSF54001">
    <property type="entry name" value="Cysteine proteinases"/>
    <property type="match status" value="1"/>
</dbReference>
<dbReference type="NCBIfam" id="NF008096">
    <property type="entry name" value="PRK10838.1"/>
    <property type="match status" value="1"/>
</dbReference>
<dbReference type="Proteomes" id="UP001182247">
    <property type="component" value="Unassembled WGS sequence"/>
</dbReference>
<dbReference type="OrthoDB" id="9807055at2"/>
<evidence type="ECO:0000256" key="8">
    <source>
        <dbReference type="ARBA" id="ARBA00023139"/>
    </source>
</evidence>
<feature type="signal peptide" evidence="10">
    <location>
        <begin position="1"/>
        <end position="28"/>
    </location>
</feature>
<evidence type="ECO:0000256" key="9">
    <source>
        <dbReference type="ARBA" id="ARBA00023288"/>
    </source>
</evidence>
<reference evidence="15" key="3">
    <citation type="submission" date="2022-08" db="EMBL/GenBank/DDBJ databases">
        <authorList>
            <person name="Dale J.L."/>
        </authorList>
    </citation>
    <scope>NUCLEOTIDE SEQUENCE</scope>
    <source>
        <strain evidence="15">2022EL-00758</strain>
    </source>
</reference>
<dbReference type="InterPro" id="IPR000064">
    <property type="entry name" value="NLP_P60_dom"/>
</dbReference>
<dbReference type="GO" id="GO:0016020">
    <property type="term" value="C:membrane"/>
    <property type="evidence" value="ECO:0007669"/>
    <property type="project" value="UniProtKB-SubCell"/>
</dbReference>
<comment type="similarity">
    <text evidence="2">Belongs to the peptidase C40 family.</text>
</comment>
<dbReference type="EC" id="3.4.17.13" evidence="15"/>
<dbReference type="GO" id="GO:0008234">
    <property type="term" value="F:cysteine-type peptidase activity"/>
    <property type="evidence" value="ECO:0007669"/>
    <property type="project" value="UniProtKB-KW"/>
</dbReference>
<evidence type="ECO:0000256" key="6">
    <source>
        <dbReference type="ARBA" id="ARBA00022807"/>
    </source>
</evidence>
<dbReference type="EMBL" id="JAPKIY010000017">
    <property type="protein sequence ID" value="MDS0898742.1"/>
    <property type="molecule type" value="Genomic_DNA"/>
</dbReference>
<reference evidence="13" key="5">
    <citation type="submission" date="2024-02" db="EMBL/GenBank/DDBJ databases">
        <authorList>
            <consortium name="Clinical and Environmental Microbiology Branch: Whole genome sequencing antimicrobial resistance pathogens in the healthcare setting"/>
        </authorList>
    </citation>
    <scope>NUCLEOTIDE SEQUENCE</scope>
    <source>
        <strain evidence="13">2023KU-00017</strain>
    </source>
</reference>
<evidence type="ECO:0000256" key="10">
    <source>
        <dbReference type="SAM" id="SignalP"/>
    </source>
</evidence>
<reference evidence="14" key="1">
    <citation type="submission" date="2017-12" db="EMBL/GenBank/DDBJ databases">
        <title>Genome sequencing and analysis.</title>
        <authorList>
            <person name="Huang Y.-T."/>
        </authorList>
    </citation>
    <scope>NUCLEOTIDE SEQUENCE</scope>
    <source>
        <strain evidence="14">VGH116</strain>
    </source>
</reference>
<dbReference type="InterPro" id="IPR038765">
    <property type="entry name" value="Papain-like_cys_pep_sf"/>
</dbReference>
<sequence>MVTSQPILRYITRIVPALIIAATLSACSTSPNSARQVQSETRTNSFILQASQDEFEQLVNNVDVKSKLMSQYASWKGVAYRLGGTTRSGIDCSAFVRQTFLDQFGMELPRSTAEQQSVGTSVKRAKLQAGDLVLFKTGKRQRHVGIYVGNDKFVHASTSNGVIVSNMTDKYWNNRYYDGRRLIK</sequence>
<evidence type="ECO:0000256" key="2">
    <source>
        <dbReference type="ARBA" id="ARBA00007074"/>
    </source>
</evidence>
<accession>A0A0A5UIV3</accession>
<keyword evidence="8" id="KW-0564">Palmitate</keyword>
<reference evidence="12 17" key="2">
    <citation type="submission" date="2018-04" db="EMBL/GenBank/DDBJ databases">
        <title>Whole genome sequencing of Morganella morganii AR_0133.</title>
        <authorList>
            <person name="Conlan S."/>
            <person name="Thomas P.J."/>
            <person name="Mullikin J."/>
            <person name="Frank K.M."/>
            <person name="Segre J.A."/>
        </authorList>
    </citation>
    <scope>NUCLEOTIDE SEQUENCE [LARGE SCALE GENOMIC DNA]</scope>
    <source>
        <strain evidence="12 17">AR_0133</strain>
    </source>
</reference>
<evidence type="ECO:0000259" key="11">
    <source>
        <dbReference type="PROSITE" id="PS51935"/>
    </source>
</evidence>
<dbReference type="PANTHER" id="PTHR47360:SF3">
    <property type="entry name" value="MUREIN DD-ENDOPEPTIDASE MEPS_MUREIN LD-CARBOXYPEPTIDASE"/>
    <property type="match status" value="1"/>
</dbReference>
<feature type="chain" id="PRO_5015032740" evidence="10">
    <location>
        <begin position="29"/>
        <end position="184"/>
    </location>
</feature>
<dbReference type="STRING" id="582.AL531_09525"/>
<dbReference type="GeneID" id="93359882"/>
<dbReference type="PANTHER" id="PTHR47360">
    <property type="entry name" value="MUREIN DD-ENDOPEPTIDASE MEPS/MUREIN LD-CARBOXYPEPTIDASE"/>
    <property type="match status" value="1"/>
</dbReference>
<dbReference type="GO" id="GO:0006508">
    <property type="term" value="P:proteolysis"/>
    <property type="evidence" value="ECO:0007669"/>
    <property type="project" value="UniProtKB-KW"/>
</dbReference>
<dbReference type="Gene3D" id="3.90.1720.10">
    <property type="entry name" value="endopeptidase domain like (from Nostoc punctiforme)"/>
    <property type="match status" value="1"/>
</dbReference>
<comment type="subcellular location">
    <subcellularLocation>
        <location evidence="1">Membrane</location>
        <topology evidence="1">Lipid-anchor</topology>
    </subcellularLocation>
</comment>
<evidence type="ECO:0000256" key="3">
    <source>
        <dbReference type="ARBA" id="ARBA00022670"/>
    </source>
</evidence>
<dbReference type="RefSeq" id="WP_004240669.1">
    <property type="nucleotide sequence ID" value="NZ_ABGYJJ040000001.1"/>
</dbReference>
<evidence type="ECO:0000313" key="17">
    <source>
        <dbReference type="Proteomes" id="UP000244682"/>
    </source>
</evidence>
<dbReference type="Proteomes" id="UP001076655">
    <property type="component" value="Unassembled WGS sequence"/>
</dbReference>
<gene>
    <name evidence="15" type="primary">mepS</name>
    <name evidence="12" type="ORF">AM380_13645</name>
    <name evidence="14" type="ORF">CYG68_16125</name>
    <name evidence="15" type="ORF">N0392_11735</name>
    <name evidence="16" type="ORF">OSC06_12220</name>
    <name evidence="13" type="ORF">PN925_003576</name>
</gene>
<evidence type="ECO:0000313" key="16">
    <source>
        <dbReference type="EMBL" id="MDS0898742.1"/>
    </source>
</evidence>
<protein>
    <submittedName>
        <fullName evidence="15">Bifunctional murein DD-endopeptidase/murein LD-carboxypeptidase</fullName>
        <ecNumber evidence="15">3.4.17.13</ecNumber>
    </submittedName>
</protein>
<evidence type="ECO:0000313" key="14">
    <source>
        <dbReference type="EMBL" id="MBE8613916.1"/>
    </source>
</evidence>
<keyword evidence="3" id="KW-0645">Protease</keyword>
<dbReference type="InterPro" id="IPR052062">
    <property type="entry name" value="Murein_DD/LD_carboxypeptidase"/>
</dbReference>
<evidence type="ECO:0000256" key="5">
    <source>
        <dbReference type="ARBA" id="ARBA00022801"/>
    </source>
</evidence>
<organism evidence="15 18">
    <name type="scientific">Morganella morganii</name>
    <name type="common">Proteus morganii</name>
    <dbReference type="NCBI Taxonomy" id="582"/>
    <lineage>
        <taxon>Bacteria</taxon>
        <taxon>Pseudomonadati</taxon>
        <taxon>Pseudomonadota</taxon>
        <taxon>Gammaproteobacteria</taxon>
        <taxon>Enterobacterales</taxon>
        <taxon>Morganellaceae</taxon>
        <taxon>Morganella</taxon>
    </lineage>
</organism>
<dbReference type="GO" id="GO:0106415">
    <property type="term" value="F:muramoyltetrapeptide carboxypeptidase activity"/>
    <property type="evidence" value="ECO:0007669"/>
    <property type="project" value="UniProtKB-EC"/>
</dbReference>
<name>A0A0A5UIV3_MORMO</name>
<dbReference type="PROSITE" id="PS51935">
    <property type="entry name" value="NLPC_P60"/>
    <property type="match status" value="1"/>
</dbReference>
<keyword evidence="5 15" id="KW-0378">Hydrolase</keyword>
<keyword evidence="4 10" id="KW-0732">Signal</keyword>
<evidence type="ECO:0000256" key="7">
    <source>
        <dbReference type="ARBA" id="ARBA00023136"/>
    </source>
</evidence>
<evidence type="ECO:0000313" key="18">
    <source>
        <dbReference type="Proteomes" id="UP001076655"/>
    </source>
</evidence>
<evidence type="ECO:0000256" key="4">
    <source>
        <dbReference type="ARBA" id="ARBA00022729"/>
    </source>
</evidence>
<keyword evidence="15" id="KW-0121">Carboxypeptidase</keyword>
<dbReference type="AlphaFoldDB" id="A0A0A5UIV3"/>
<keyword evidence="9" id="KW-0449">Lipoprotein</keyword>
<proteinExistence type="inferred from homology"/>
<dbReference type="EMBL" id="JAPNMI010000006">
    <property type="protein sequence ID" value="MCY0790351.1"/>
    <property type="molecule type" value="Genomic_DNA"/>
</dbReference>
<dbReference type="EMBL" id="ABKJEP030000073">
    <property type="protein sequence ID" value="EMO9458167.1"/>
    <property type="molecule type" value="Genomic_DNA"/>
</dbReference>
<dbReference type="Pfam" id="PF00877">
    <property type="entry name" value="NLPC_P60"/>
    <property type="match status" value="1"/>
</dbReference>
<reference evidence="16" key="4">
    <citation type="submission" date="2023-02" db="EMBL/GenBank/DDBJ databases">
        <title>Detection, antimicrobial susceptibility and genomic characterization of NDM-producing species of Morganellaceae, Yersiniaceae, and Enterobacteriaceae other than Klebsiella.</title>
        <authorList>
            <person name="Camargo C.H."/>
            <person name="Sacchi C.T."/>
            <person name="Campos K.R."/>
        </authorList>
    </citation>
    <scope>NUCLEOTIDE SEQUENCE</scope>
    <source>
        <strain evidence="16">1189_21</strain>
    </source>
</reference>